<name>A0A831RWG3_9GAMM</name>
<sequence length="112" mass="11613">MILLTDAAQAWGTGAFESVLKEELKSLGLNGLPLQQGLSSSSVALDDRLQVVLLSVGDDAGQILIRAGLFYTGIIAGCSCADDPGPVEEQNEHCEVAVDILKSTGAASIELI</sequence>
<dbReference type="AlphaFoldDB" id="A0A831RWG3"/>
<gene>
    <name evidence="1" type="ORF">ENJ12_04430</name>
</gene>
<proteinExistence type="predicted"/>
<dbReference type="EMBL" id="DRLF01000158">
    <property type="protein sequence ID" value="HEC06070.1"/>
    <property type="molecule type" value="Genomic_DNA"/>
</dbReference>
<comment type="caution">
    <text evidence="1">The sequence shown here is derived from an EMBL/GenBank/DDBJ whole genome shotgun (WGS) entry which is preliminary data.</text>
</comment>
<organism evidence="1">
    <name type="scientific">Thiolapillus brandeum</name>
    <dbReference type="NCBI Taxonomy" id="1076588"/>
    <lineage>
        <taxon>Bacteria</taxon>
        <taxon>Pseudomonadati</taxon>
        <taxon>Pseudomonadota</taxon>
        <taxon>Gammaproteobacteria</taxon>
        <taxon>Chromatiales</taxon>
        <taxon>Sedimenticolaceae</taxon>
        <taxon>Thiolapillus</taxon>
    </lineage>
</organism>
<protein>
    <submittedName>
        <fullName evidence="1">Uncharacterized protein</fullName>
    </submittedName>
</protein>
<dbReference type="Proteomes" id="UP000886339">
    <property type="component" value="Unassembled WGS sequence"/>
</dbReference>
<evidence type="ECO:0000313" key="1">
    <source>
        <dbReference type="EMBL" id="HEC06070.1"/>
    </source>
</evidence>
<accession>A0A831RWG3</accession>
<reference evidence="1" key="1">
    <citation type="journal article" date="2020" name="mSystems">
        <title>Genome- and Community-Level Interaction Insights into Carbon Utilization and Element Cycling Functions of Hydrothermarchaeota in Hydrothermal Sediment.</title>
        <authorList>
            <person name="Zhou Z."/>
            <person name="Liu Y."/>
            <person name="Xu W."/>
            <person name="Pan J."/>
            <person name="Luo Z.H."/>
            <person name="Li M."/>
        </authorList>
    </citation>
    <scope>NUCLEOTIDE SEQUENCE [LARGE SCALE GENOMIC DNA]</scope>
    <source>
        <strain evidence="1">HyVt-458</strain>
    </source>
</reference>